<keyword evidence="3" id="KW-0813">Transport</keyword>
<feature type="domain" description="CusB-like beta-barrel" evidence="6">
    <location>
        <begin position="206"/>
        <end position="274"/>
    </location>
</feature>
<keyword evidence="9" id="KW-1185">Reference proteome</keyword>
<dbReference type="GO" id="GO:0015562">
    <property type="term" value="F:efflux transmembrane transporter activity"/>
    <property type="evidence" value="ECO:0007669"/>
    <property type="project" value="TreeGrafter"/>
</dbReference>
<feature type="domain" description="Multidrug resistance protein MdtA-like alpha-helical hairpin" evidence="4">
    <location>
        <begin position="107"/>
        <end position="157"/>
    </location>
</feature>
<name>A0A4R4JYM0_9BACT</name>
<evidence type="ECO:0000256" key="2">
    <source>
        <dbReference type="ARBA" id="ARBA00009477"/>
    </source>
</evidence>
<evidence type="ECO:0000259" key="4">
    <source>
        <dbReference type="Pfam" id="PF25876"/>
    </source>
</evidence>
<dbReference type="InterPro" id="IPR058792">
    <property type="entry name" value="Beta-barrel_RND_2"/>
</dbReference>
<evidence type="ECO:0000259" key="7">
    <source>
        <dbReference type="Pfam" id="PF25967"/>
    </source>
</evidence>
<reference evidence="8 9" key="1">
    <citation type="submission" date="2019-02" db="EMBL/GenBank/DDBJ databases">
        <title>Arundinibacter roseus gen. nov., sp. nov., a new member of the family Cytophagaceae.</title>
        <authorList>
            <person name="Szuroczki S."/>
            <person name="Khayer B."/>
            <person name="Sproer C."/>
            <person name="Toumi M."/>
            <person name="Szabo A."/>
            <person name="Felfoldi T."/>
            <person name="Schumann P."/>
            <person name="Toth E."/>
        </authorList>
    </citation>
    <scope>NUCLEOTIDE SEQUENCE [LARGE SCALE GENOMIC DNA]</scope>
    <source>
        <strain evidence="8 9">DMA-k-7a</strain>
    </source>
</reference>
<dbReference type="Proteomes" id="UP000295706">
    <property type="component" value="Unassembled WGS sequence"/>
</dbReference>
<evidence type="ECO:0000259" key="5">
    <source>
        <dbReference type="Pfam" id="PF25917"/>
    </source>
</evidence>
<gene>
    <name evidence="8" type="ORF">EZE20_21540</name>
</gene>
<dbReference type="Pfam" id="PF25967">
    <property type="entry name" value="RND-MFP_C"/>
    <property type="match status" value="1"/>
</dbReference>
<dbReference type="Gene3D" id="1.10.287.470">
    <property type="entry name" value="Helix hairpin bin"/>
    <property type="match status" value="1"/>
</dbReference>
<feature type="domain" description="Multidrug resistance protein MdtA-like barrel-sandwich hybrid" evidence="5">
    <location>
        <begin position="73"/>
        <end position="199"/>
    </location>
</feature>
<dbReference type="PANTHER" id="PTHR30469">
    <property type="entry name" value="MULTIDRUG RESISTANCE PROTEIN MDTA"/>
    <property type="match status" value="1"/>
</dbReference>
<dbReference type="PANTHER" id="PTHR30469:SF36">
    <property type="entry name" value="BLL3903 PROTEIN"/>
    <property type="match status" value="1"/>
</dbReference>
<evidence type="ECO:0000259" key="6">
    <source>
        <dbReference type="Pfam" id="PF25954"/>
    </source>
</evidence>
<sequence length="358" mass="38731">MRPILILVGIILSLVIGKIYFFPSSSSKKNSEKSAPAAGKSSGGAVPVEVYVAKPEKIDNILYASGTVVPNEEVELKAEIAGRLVKLNIKEGAVVAKGQLIAKINDKDLQAQLAKLEYNAALSRNIEQRQKKLMEIEAISKEEYEIAMNNVRTLGADKEIILAELEKTEIRAPFTGTIGLKNVSEGAYMSPGTSVVTLVQTNPVKVDFTIPEKYSRDIRLGSTVQLSLDGDAARYSARVIALDPKVDESLRTQRVRAITQNPGRLFVPGMFVKVLTDLSGNANALMIPTAAIVPILKGKKVYVVKNGKAQEVLVTTGLRTDDRIQVTEGMMPGDSLIVSGIMTIKADSPVKVTKTTNR</sequence>
<proteinExistence type="inferred from homology"/>
<dbReference type="NCBIfam" id="TIGR01730">
    <property type="entry name" value="RND_mfp"/>
    <property type="match status" value="1"/>
</dbReference>
<dbReference type="Gene3D" id="2.40.420.20">
    <property type="match status" value="1"/>
</dbReference>
<comment type="caution">
    <text evidence="8">The sequence shown here is derived from an EMBL/GenBank/DDBJ whole genome shotgun (WGS) entry which is preliminary data.</text>
</comment>
<dbReference type="OrthoDB" id="9806939at2"/>
<protein>
    <submittedName>
        <fullName evidence="8">Efflux RND transporter periplasmic adaptor subunit</fullName>
    </submittedName>
</protein>
<accession>A0A4R4JYM0</accession>
<dbReference type="EMBL" id="SMJU01000018">
    <property type="protein sequence ID" value="TDB60057.1"/>
    <property type="molecule type" value="Genomic_DNA"/>
</dbReference>
<dbReference type="SUPFAM" id="SSF111369">
    <property type="entry name" value="HlyD-like secretion proteins"/>
    <property type="match status" value="1"/>
</dbReference>
<dbReference type="Gene3D" id="2.40.50.100">
    <property type="match status" value="1"/>
</dbReference>
<organism evidence="8 9">
    <name type="scientific">Arundinibacter roseus</name>
    <dbReference type="NCBI Taxonomy" id="2070510"/>
    <lineage>
        <taxon>Bacteria</taxon>
        <taxon>Pseudomonadati</taxon>
        <taxon>Bacteroidota</taxon>
        <taxon>Cytophagia</taxon>
        <taxon>Cytophagales</taxon>
        <taxon>Spirosomataceae</taxon>
        <taxon>Arundinibacter</taxon>
    </lineage>
</organism>
<dbReference type="InterPro" id="IPR058624">
    <property type="entry name" value="MdtA-like_HH"/>
</dbReference>
<dbReference type="GO" id="GO:1990281">
    <property type="term" value="C:efflux pump complex"/>
    <property type="evidence" value="ECO:0007669"/>
    <property type="project" value="TreeGrafter"/>
</dbReference>
<dbReference type="RefSeq" id="WP_132121644.1">
    <property type="nucleotide sequence ID" value="NZ_SMJU01000018.1"/>
</dbReference>
<dbReference type="Pfam" id="PF25954">
    <property type="entry name" value="Beta-barrel_RND_2"/>
    <property type="match status" value="1"/>
</dbReference>
<dbReference type="InterPro" id="IPR058625">
    <property type="entry name" value="MdtA-like_BSH"/>
</dbReference>
<evidence type="ECO:0000313" key="9">
    <source>
        <dbReference type="Proteomes" id="UP000295706"/>
    </source>
</evidence>
<dbReference type="InterPro" id="IPR006143">
    <property type="entry name" value="RND_pump_MFP"/>
</dbReference>
<comment type="similarity">
    <text evidence="2">Belongs to the membrane fusion protein (MFP) (TC 8.A.1) family.</text>
</comment>
<dbReference type="InterPro" id="IPR058627">
    <property type="entry name" value="MdtA-like_C"/>
</dbReference>
<comment type="subcellular location">
    <subcellularLocation>
        <location evidence="1">Cell envelope</location>
    </subcellularLocation>
</comment>
<dbReference type="AlphaFoldDB" id="A0A4R4JYM0"/>
<evidence type="ECO:0000256" key="1">
    <source>
        <dbReference type="ARBA" id="ARBA00004196"/>
    </source>
</evidence>
<dbReference type="Pfam" id="PF25876">
    <property type="entry name" value="HH_MFP_RND"/>
    <property type="match status" value="1"/>
</dbReference>
<feature type="domain" description="Multidrug resistance protein MdtA-like C-terminal permuted SH3" evidence="7">
    <location>
        <begin position="283"/>
        <end position="341"/>
    </location>
</feature>
<dbReference type="Pfam" id="PF25917">
    <property type="entry name" value="BSH_RND"/>
    <property type="match status" value="1"/>
</dbReference>
<evidence type="ECO:0000313" key="8">
    <source>
        <dbReference type="EMBL" id="TDB60057.1"/>
    </source>
</evidence>
<evidence type="ECO:0000256" key="3">
    <source>
        <dbReference type="ARBA" id="ARBA00022448"/>
    </source>
</evidence>
<dbReference type="Gene3D" id="2.40.30.170">
    <property type="match status" value="1"/>
</dbReference>